<keyword evidence="6" id="KW-1185">Reference proteome</keyword>
<dbReference type="AlphaFoldDB" id="A0A397U3J9"/>
<feature type="domain" description="Attractin/MKLN-like beta-propeller" evidence="4">
    <location>
        <begin position="29"/>
        <end position="301"/>
    </location>
</feature>
<evidence type="ECO:0000259" key="4">
    <source>
        <dbReference type="Pfam" id="PF24981"/>
    </source>
</evidence>
<evidence type="ECO:0000313" key="5">
    <source>
        <dbReference type="EMBL" id="RIB04855.1"/>
    </source>
</evidence>
<dbReference type="InterPro" id="IPR056737">
    <property type="entry name" value="Beta-prop_ATRN-MKLN-like"/>
</dbReference>
<evidence type="ECO:0000256" key="1">
    <source>
        <dbReference type="ARBA" id="ARBA00022441"/>
    </source>
</evidence>
<proteinExistence type="predicted"/>
<protein>
    <recommendedName>
        <fullName evidence="4">Attractin/MKLN-like beta-propeller domain-containing protein</fullName>
    </recommendedName>
</protein>
<keyword evidence="2" id="KW-0677">Repeat</keyword>
<keyword evidence="3" id="KW-0472">Membrane</keyword>
<comment type="caution">
    <text evidence="5">The sequence shown here is derived from an EMBL/GenBank/DDBJ whole genome shotgun (WGS) entry which is preliminary data.</text>
</comment>
<dbReference type="OrthoDB" id="432528at2759"/>
<dbReference type="PANTHER" id="PTHR46093">
    <property type="entry name" value="ACYL-COA-BINDING DOMAIN-CONTAINING PROTEIN 5"/>
    <property type="match status" value="1"/>
</dbReference>
<reference evidence="5 6" key="1">
    <citation type="submission" date="2018-06" db="EMBL/GenBank/DDBJ databases">
        <title>Comparative genomics reveals the genomic features of Rhizophagus irregularis, R. cerebriforme, R. diaphanum and Gigaspora rosea, and their symbiotic lifestyle signature.</title>
        <authorList>
            <person name="Morin E."/>
            <person name="San Clemente H."/>
            <person name="Chen E.C.H."/>
            <person name="De La Providencia I."/>
            <person name="Hainaut M."/>
            <person name="Kuo A."/>
            <person name="Kohler A."/>
            <person name="Murat C."/>
            <person name="Tang N."/>
            <person name="Roy S."/>
            <person name="Loubradou J."/>
            <person name="Henrissat B."/>
            <person name="Grigoriev I.V."/>
            <person name="Corradi N."/>
            <person name="Roux C."/>
            <person name="Martin F.M."/>
        </authorList>
    </citation>
    <scope>NUCLEOTIDE SEQUENCE [LARGE SCALE GENOMIC DNA]</scope>
    <source>
        <strain evidence="5 6">DAOM 194757</strain>
    </source>
</reference>
<feature type="transmembrane region" description="Helical" evidence="3">
    <location>
        <begin position="291"/>
        <end position="316"/>
    </location>
</feature>
<dbReference type="SUPFAM" id="SSF117281">
    <property type="entry name" value="Kelch motif"/>
    <property type="match status" value="1"/>
</dbReference>
<organism evidence="5 6">
    <name type="scientific">Gigaspora rosea</name>
    <dbReference type="NCBI Taxonomy" id="44941"/>
    <lineage>
        <taxon>Eukaryota</taxon>
        <taxon>Fungi</taxon>
        <taxon>Fungi incertae sedis</taxon>
        <taxon>Mucoromycota</taxon>
        <taxon>Glomeromycotina</taxon>
        <taxon>Glomeromycetes</taxon>
        <taxon>Diversisporales</taxon>
        <taxon>Gigasporaceae</taxon>
        <taxon>Gigaspora</taxon>
    </lineage>
</organism>
<evidence type="ECO:0000256" key="2">
    <source>
        <dbReference type="ARBA" id="ARBA00022737"/>
    </source>
</evidence>
<sequence length="339" mass="36691">MPWTDLSSIPGLIIRTAHAACINGTNIIYIGGSFMKETDSNFTSAFDVTTQKWSTLMTSGNLTSIERHFINCVSSGNGIYVYGGNDDLFSMIRLNVSNLIWSTFSGIMVPFVPVGYSATLLNDTSILYIGGGTNLRSGANFSYLSLDKLPLYNINDNTWSLVPTSGSIPSPRIDHGAVFIPQYNQILMFYGSSDASIWALDTLKFVWSIASISNIGGSQTSLFSFTSILVGAYIFIGFGRSNDSTDLVTNNFFLLDVSQKDNYKWVTIYDPTKQLQSVNLTTSTSSPSSNIAAIIGGIFGGLAGLIILITIAVLIVKRYGHSSHPALVTSQENLGNQPI</sequence>
<name>A0A397U3J9_9GLOM</name>
<keyword evidence="3" id="KW-0812">Transmembrane</keyword>
<keyword evidence="1" id="KW-0880">Kelch repeat</keyword>
<evidence type="ECO:0000256" key="3">
    <source>
        <dbReference type="SAM" id="Phobius"/>
    </source>
</evidence>
<dbReference type="Gene3D" id="2.120.10.80">
    <property type="entry name" value="Kelch-type beta propeller"/>
    <property type="match status" value="1"/>
</dbReference>
<dbReference type="InterPro" id="IPR015915">
    <property type="entry name" value="Kelch-typ_b-propeller"/>
</dbReference>
<keyword evidence="3" id="KW-1133">Transmembrane helix</keyword>
<dbReference type="PANTHER" id="PTHR46093:SF18">
    <property type="entry name" value="FIBRONECTIN TYPE-III DOMAIN-CONTAINING PROTEIN"/>
    <property type="match status" value="1"/>
</dbReference>
<evidence type="ECO:0000313" key="6">
    <source>
        <dbReference type="Proteomes" id="UP000266673"/>
    </source>
</evidence>
<dbReference type="Pfam" id="PF24981">
    <property type="entry name" value="Beta-prop_ATRN-LZTR1"/>
    <property type="match status" value="1"/>
</dbReference>
<accession>A0A397U3J9</accession>
<dbReference type="EMBL" id="QKWP01002096">
    <property type="protein sequence ID" value="RIB04855.1"/>
    <property type="molecule type" value="Genomic_DNA"/>
</dbReference>
<dbReference type="Proteomes" id="UP000266673">
    <property type="component" value="Unassembled WGS sequence"/>
</dbReference>
<gene>
    <name evidence="5" type="ORF">C2G38_2148819</name>
</gene>